<feature type="signal peptide" evidence="1">
    <location>
        <begin position="1"/>
        <end position="25"/>
    </location>
</feature>
<accession>A0A6G5A4P8</accession>
<dbReference type="AlphaFoldDB" id="A0A6G5A4P8"/>
<organism evidence="2">
    <name type="scientific">Rhipicephalus microplus</name>
    <name type="common">Cattle tick</name>
    <name type="synonym">Boophilus microplus</name>
    <dbReference type="NCBI Taxonomy" id="6941"/>
    <lineage>
        <taxon>Eukaryota</taxon>
        <taxon>Metazoa</taxon>
        <taxon>Ecdysozoa</taxon>
        <taxon>Arthropoda</taxon>
        <taxon>Chelicerata</taxon>
        <taxon>Arachnida</taxon>
        <taxon>Acari</taxon>
        <taxon>Parasitiformes</taxon>
        <taxon>Ixodida</taxon>
        <taxon>Ixodoidea</taxon>
        <taxon>Ixodidae</taxon>
        <taxon>Rhipicephalinae</taxon>
        <taxon>Rhipicephalus</taxon>
        <taxon>Boophilus</taxon>
    </lineage>
</organism>
<protein>
    <submittedName>
        <fullName evidence="2">Putative kDa family member</fullName>
    </submittedName>
</protein>
<sequence length="97" mass="11180">MKLVLPAFLVWAFIVATLIPSYISAKELEFKNGKCIFNGMNMAKTTVQYTDPTRCTAYFCEPGKHEMIIKGCPPPDDYDYEAYYDPTRWPDCCEAYK</sequence>
<name>A0A6G5A4P8_RHIMP</name>
<dbReference type="EMBL" id="GIKN01002734">
    <property type="protein sequence ID" value="NIE45007.1"/>
    <property type="molecule type" value="Transcribed_RNA"/>
</dbReference>
<reference evidence="2" key="1">
    <citation type="submission" date="2020-03" db="EMBL/GenBank/DDBJ databases">
        <title>A transcriptome and proteome of the tick Rhipicephalus microplus shaped by the genetic composition of its hosts and developmental stage.</title>
        <authorList>
            <person name="Garcia G.R."/>
            <person name="Ribeiro J.M.C."/>
            <person name="Maruyama S.R."/>
            <person name="Gardinasse L.G."/>
            <person name="Nelson K."/>
            <person name="Ferreira B.R."/>
            <person name="Andrade T.G."/>
            <person name="Santos I.K.F.M."/>
        </authorList>
    </citation>
    <scope>NUCLEOTIDE SEQUENCE</scope>
    <source>
        <strain evidence="2">NSGR</strain>
        <tissue evidence="2">Salivary glands</tissue>
    </source>
</reference>
<keyword evidence="1" id="KW-0732">Signal</keyword>
<proteinExistence type="predicted"/>
<evidence type="ECO:0000313" key="2">
    <source>
        <dbReference type="EMBL" id="NIE45007.1"/>
    </source>
</evidence>
<evidence type="ECO:0000256" key="1">
    <source>
        <dbReference type="SAM" id="SignalP"/>
    </source>
</evidence>
<feature type="chain" id="PRO_5026292044" evidence="1">
    <location>
        <begin position="26"/>
        <end position="97"/>
    </location>
</feature>